<dbReference type="GO" id="GO:0030288">
    <property type="term" value="C:outer membrane-bounded periplasmic space"/>
    <property type="evidence" value="ECO:0007669"/>
    <property type="project" value="TreeGrafter"/>
</dbReference>
<dbReference type="PIRSF" id="PIRSF002825">
    <property type="entry name" value="CfbpA"/>
    <property type="match status" value="1"/>
</dbReference>
<dbReference type="EMBL" id="VTUX01000001">
    <property type="protein sequence ID" value="KAA1194636.1"/>
    <property type="molecule type" value="Genomic_DNA"/>
</dbReference>
<dbReference type="AlphaFoldDB" id="A0A5B0X5P9"/>
<dbReference type="RefSeq" id="WP_149610105.1">
    <property type="nucleotide sequence ID" value="NZ_VTUX01000001.1"/>
</dbReference>
<proteinExistence type="inferred from homology"/>
<name>A0A5B0X5P9_9GAMM</name>
<protein>
    <submittedName>
        <fullName evidence="4">Fe(3+) ABC transporter substrate-binding protein</fullName>
    </submittedName>
</protein>
<dbReference type="InterPro" id="IPR026045">
    <property type="entry name" value="Ferric-bd"/>
</dbReference>
<comment type="similarity">
    <text evidence="1">Belongs to the bacterial solute-binding protein 1 family.</text>
</comment>
<keyword evidence="3" id="KW-0408">Iron</keyword>
<accession>A0A5B0X5P9</accession>
<dbReference type="Gene3D" id="3.40.190.10">
    <property type="entry name" value="Periplasmic binding protein-like II"/>
    <property type="match status" value="2"/>
</dbReference>
<feature type="binding site" evidence="3">
    <location>
        <position position="228"/>
    </location>
    <ligand>
        <name>Fe cation</name>
        <dbReference type="ChEBI" id="CHEBI:24875"/>
    </ligand>
</feature>
<dbReference type="CDD" id="cd13542">
    <property type="entry name" value="PBP2_FutA1_ilke"/>
    <property type="match status" value="1"/>
</dbReference>
<dbReference type="PANTHER" id="PTHR30006">
    <property type="entry name" value="THIAMINE-BINDING PERIPLASMIC PROTEIN-RELATED"/>
    <property type="match status" value="1"/>
</dbReference>
<gene>
    <name evidence="4" type="ORF">F0M18_02470</name>
</gene>
<keyword evidence="2" id="KW-0732">Signal</keyword>
<sequence>MQIRRPRTITGLALFSILTGLLLGAGAAAAGEINVYSARKEALIKPLLDQYSAETGTKVNLVTAKGDALLTRLRSEGSNSPADVLITSDAGRLYRAQEAGVLQAVESTQLNAAIPANLRSPEGYWYGLSVRARAIVYALDRVQPGELSTYAALAEPKWKGRICVRSSGNIYNQSLVAGMLATDGAEQTDTWLKGFVANFARPPQGGDRDQIAAVAAGQCDLALVNSYYLGGMINSGDDRQRSAAQQVGIFWPDQDGPNQAGRGTHINVSGAGVTAASKQPAEAIKLIEFLAREDSQRWYAESNNEYPARAGVARSELLASWGEFKADQVSASELGRLNAQAVMAMDRANWK</sequence>
<keyword evidence="3" id="KW-0479">Metal-binding</keyword>
<evidence type="ECO:0000313" key="5">
    <source>
        <dbReference type="Proteomes" id="UP000323708"/>
    </source>
</evidence>
<organism evidence="4 5">
    <name type="scientific">Pseudohalioglobus sediminis</name>
    <dbReference type="NCBI Taxonomy" id="2606449"/>
    <lineage>
        <taxon>Bacteria</taxon>
        <taxon>Pseudomonadati</taxon>
        <taxon>Pseudomonadota</taxon>
        <taxon>Gammaproteobacteria</taxon>
        <taxon>Cellvibrionales</taxon>
        <taxon>Halieaceae</taxon>
        <taxon>Pseudohalioglobus</taxon>
    </lineage>
</organism>
<reference evidence="4 5" key="1">
    <citation type="submission" date="2019-09" db="EMBL/GenBank/DDBJ databases">
        <authorList>
            <person name="Chen X.-Y."/>
        </authorList>
    </citation>
    <scope>NUCLEOTIDE SEQUENCE [LARGE SCALE GENOMIC DNA]</scope>
    <source>
        <strain evidence="4 5">NY5</strain>
    </source>
</reference>
<evidence type="ECO:0000256" key="1">
    <source>
        <dbReference type="ARBA" id="ARBA00008520"/>
    </source>
</evidence>
<dbReference type="GO" id="GO:0046872">
    <property type="term" value="F:metal ion binding"/>
    <property type="evidence" value="ECO:0007669"/>
    <property type="project" value="UniProtKB-KW"/>
</dbReference>
<dbReference type="PANTHER" id="PTHR30006:SF15">
    <property type="entry name" value="IRON-UTILIZATION PERIPLASMIC PROTEIN"/>
    <property type="match status" value="1"/>
</dbReference>
<dbReference type="Proteomes" id="UP000323708">
    <property type="component" value="Unassembled WGS sequence"/>
</dbReference>
<dbReference type="InterPro" id="IPR006059">
    <property type="entry name" value="SBP"/>
</dbReference>
<evidence type="ECO:0000256" key="2">
    <source>
        <dbReference type="ARBA" id="ARBA00022729"/>
    </source>
</evidence>
<feature type="binding site" evidence="3">
    <location>
        <position position="227"/>
    </location>
    <ligand>
        <name>Fe cation</name>
        <dbReference type="ChEBI" id="CHEBI:24875"/>
    </ligand>
</feature>
<dbReference type="Pfam" id="PF13416">
    <property type="entry name" value="SBP_bac_8"/>
    <property type="match status" value="1"/>
</dbReference>
<evidence type="ECO:0000256" key="3">
    <source>
        <dbReference type="PIRSR" id="PIRSR002825-1"/>
    </source>
</evidence>
<keyword evidence="5" id="KW-1185">Reference proteome</keyword>
<evidence type="ECO:0000313" key="4">
    <source>
        <dbReference type="EMBL" id="KAA1194636.1"/>
    </source>
</evidence>
<dbReference type="SUPFAM" id="SSF53850">
    <property type="entry name" value="Periplasmic binding protein-like II"/>
    <property type="match status" value="1"/>
</dbReference>
<comment type="caution">
    <text evidence="4">The sequence shown here is derived from an EMBL/GenBank/DDBJ whole genome shotgun (WGS) entry which is preliminary data.</text>
</comment>